<gene>
    <name evidence="1" type="ORF">RM780_04035</name>
</gene>
<dbReference type="EMBL" id="JAVREN010000004">
    <property type="protein sequence ID" value="MDT0306132.1"/>
    <property type="molecule type" value="Genomic_DNA"/>
</dbReference>
<reference evidence="2" key="1">
    <citation type="submission" date="2023-07" db="EMBL/GenBank/DDBJ databases">
        <title>30 novel species of actinomycetes from the DSMZ collection.</title>
        <authorList>
            <person name="Nouioui I."/>
        </authorList>
    </citation>
    <scope>NUCLEOTIDE SEQUENCE [LARGE SCALE GENOMIC DNA]</scope>
    <source>
        <strain evidence="2">DSM 44917</strain>
    </source>
</reference>
<dbReference type="Proteomes" id="UP001183388">
    <property type="component" value="Unassembled WGS sequence"/>
</dbReference>
<comment type="caution">
    <text evidence="1">The sequence shown here is derived from an EMBL/GenBank/DDBJ whole genome shotgun (WGS) entry which is preliminary data.</text>
</comment>
<protein>
    <recommendedName>
        <fullName evidence="3">Transposase</fullName>
    </recommendedName>
</protein>
<evidence type="ECO:0000313" key="2">
    <source>
        <dbReference type="Proteomes" id="UP001183388"/>
    </source>
</evidence>
<evidence type="ECO:0000313" key="1">
    <source>
        <dbReference type="EMBL" id="MDT0306132.1"/>
    </source>
</evidence>
<keyword evidence="2" id="KW-1185">Reference proteome</keyword>
<proteinExistence type="predicted"/>
<name>A0ABU2L3P3_9ACTN</name>
<accession>A0ABU2L3P3</accession>
<evidence type="ECO:0008006" key="3">
    <source>
        <dbReference type="Google" id="ProtNLM"/>
    </source>
</evidence>
<sequence>MTWAQLLAAWELIEADLHAEYGVDIASGVLRKRTWRWLRLRIIALLAANTRTARHFAPKDQPKSR</sequence>
<dbReference type="RefSeq" id="WP_311629051.1">
    <property type="nucleotide sequence ID" value="NZ_JAVREN010000004.1"/>
</dbReference>
<organism evidence="1 2">
    <name type="scientific">Streptomyces boetiae</name>
    <dbReference type="NCBI Taxonomy" id="3075541"/>
    <lineage>
        <taxon>Bacteria</taxon>
        <taxon>Bacillati</taxon>
        <taxon>Actinomycetota</taxon>
        <taxon>Actinomycetes</taxon>
        <taxon>Kitasatosporales</taxon>
        <taxon>Streptomycetaceae</taxon>
        <taxon>Streptomyces</taxon>
    </lineage>
</organism>